<dbReference type="InterPro" id="IPR036388">
    <property type="entry name" value="WH-like_DNA-bd_sf"/>
</dbReference>
<dbReference type="SMART" id="SM00973">
    <property type="entry name" value="Sec63"/>
    <property type="match status" value="2"/>
</dbReference>
<reference evidence="18" key="1">
    <citation type="submission" date="2018-05" db="EMBL/GenBank/DDBJ databases">
        <title>Draft genome of Mucuna pruriens seed.</title>
        <authorList>
            <person name="Nnadi N.E."/>
            <person name="Vos R."/>
            <person name="Hasami M.H."/>
            <person name="Devisetty U.K."/>
            <person name="Aguiy J.C."/>
        </authorList>
    </citation>
    <scope>NUCLEOTIDE SEQUENCE [LARGE SCALE GENOMIC DNA]</scope>
    <source>
        <strain evidence="18">JCA_2017</strain>
    </source>
</reference>
<feature type="domain" description="Helicase ATP-binding" evidence="16">
    <location>
        <begin position="526"/>
        <end position="710"/>
    </location>
</feature>
<dbReference type="PROSITE" id="PS51192">
    <property type="entry name" value="HELICASE_ATP_BIND_1"/>
    <property type="match status" value="2"/>
</dbReference>
<keyword evidence="3" id="KW-0507">mRNA processing</keyword>
<dbReference type="InterPro" id="IPR003593">
    <property type="entry name" value="AAA+_ATPase"/>
</dbReference>
<evidence type="ECO:0000256" key="7">
    <source>
        <dbReference type="ARBA" id="ARBA00022801"/>
    </source>
</evidence>
<keyword evidence="10" id="KW-0694">RNA-binding</keyword>
<evidence type="ECO:0000259" key="17">
    <source>
        <dbReference type="PROSITE" id="PS51194"/>
    </source>
</evidence>
<dbReference type="CDD" id="cd18019">
    <property type="entry name" value="DEXHc_Brr2_1"/>
    <property type="match status" value="1"/>
</dbReference>
<dbReference type="OrthoDB" id="5575at2759"/>
<comment type="subcellular location">
    <subcellularLocation>
        <location evidence="1">Nucleus</location>
    </subcellularLocation>
</comment>
<feature type="domain" description="Helicase ATP-binding" evidence="16">
    <location>
        <begin position="1373"/>
        <end position="1550"/>
    </location>
</feature>
<dbReference type="Gene3D" id="1.10.10.10">
    <property type="entry name" value="Winged helix-like DNA-binding domain superfamily/Winged helix DNA-binding domain"/>
    <property type="match status" value="2"/>
</dbReference>
<dbReference type="FunFam" id="3.40.50.300:FF:000062">
    <property type="entry name" value="U5 small nuclear ribonucleoprotein helicase"/>
    <property type="match status" value="1"/>
</dbReference>
<evidence type="ECO:0000256" key="2">
    <source>
        <dbReference type="ARBA" id="ARBA00012552"/>
    </source>
</evidence>
<feature type="region of interest" description="Disordered" evidence="15">
    <location>
        <begin position="224"/>
        <end position="275"/>
    </location>
</feature>
<dbReference type="FunFam" id="1.10.150.20:FF:000013">
    <property type="entry name" value="U5 small nuclear ribonucleoprotein kDa helicase"/>
    <property type="match status" value="1"/>
</dbReference>
<dbReference type="InterPro" id="IPR001650">
    <property type="entry name" value="Helicase_C-like"/>
</dbReference>
<keyword evidence="19" id="KW-1185">Reference proteome</keyword>
<dbReference type="Pfam" id="PF18149">
    <property type="entry name" value="Helicase_PWI"/>
    <property type="match status" value="1"/>
</dbReference>
<dbReference type="Proteomes" id="UP000257109">
    <property type="component" value="Unassembled WGS sequence"/>
</dbReference>
<protein>
    <recommendedName>
        <fullName evidence="2">RNA helicase</fullName>
        <ecNumber evidence="2">3.6.4.13</ecNumber>
    </recommendedName>
</protein>
<keyword evidence="9" id="KW-0067">ATP-binding</keyword>
<dbReference type="Gene3D" id="2.60.40.150">
    <property type="entry name" value="C2 domain"/>
    <property type="match status" value="2"/>
</dbReference>
<keyword evidence="7" id="KW-0378">Hydrolase</keyword>
<dbReference type="InterPro" id="IPR014001">
    <property type="entry name" value="Helicase_ATP-bd"/>
</dbReference>
<dbReference type="InterPro" id="IPR041094">
    <property type="entry name" value="Brr2_helicase_PWI"/>
</dbReference>
<keyword evidence="12" id="KW-0539">Nucleus</keyword>
<feature type="compositionally biased region" description="Acidic residues" evidence="15">
    <location>
        <begin position="264"/>
        <end position="273"/>
    </location>
</feature>
<evidence type="ECO:0000256" key="9">
    <source>
        <dbReference type="ARBA" id="ARBA00022840"/>
    </source>
</evidence>
<feature type="region of interest" description="Disordered" evidence="15">
    <location>
        <begin position="392"/>
        <end position="435"/>
    </location>
</feature>
<dbReference type="PANTHER" id="PTHR47961:SF4">
    <property type="entry name" value="ACTIVATING SIGNAL COINTEGRATOR 1 COMPLEX SUBUNIT 3"/>
    <property type="match status" value="1"/>
</dbReference>
<keyword evidence="6" id="KW-0547">Nucleotide-binding</keyword>
<evidence type="ECO:0000259" key="16">
    <source>
        <dbReference type="PROSITE" id="PS51192"/>
    </source>
</evidence>
<dbReference type="STRING" id="157652.A0A371HQ20"/>
<dbReference type="PROSITE" id="PS51194">
    <property type="entry name" value="HELICASE_CTER"/>
    <property type="match status" value="1"/>
</dbReference>
<dbReference type="SUPFAM" id="SSF81296">
    <property type="entry name" value="E set domains"/>
    <property type="match status" value="1"/>
</dbReference>
<dbReference type="SMART" id="SM00487">
    <property type="entry name" value="DEXDc"/>
    <property type="match status" value="2"/>
</dbReference>
<dbReference type="GO" id="GO:0016787">
    <property type="term" value="F:hydrolase activity"/>
    <property type="evidence" value="ECO:0007669"/>
    <property type="project" value="UniProtKB-KW"/>
</dbReference>
<dbReference type="FunFam" id="2.60.40.150:FF:000048">
    <property type="entry name" value="U5 small nuclear ribonucleoprotein 200 kDa helicase"/>
    <property type="match status" value="1"/>
</dbReference>
<dbReference type="InterPro" id="IPR035892">
    <property type="entry name" value="C2_domain_sf"/>
</dbReference>
<dbReference type="InterPro" id="IPR050474">
    <property type="entry name" value="Hel308_SKI2-like"/>
</dbReference>
<dbReference type="GO" id="GO:0008380">
    <property type="term" value="P:RNA splicing"/>
    <property type="evidence" value="ECO:0007669"/>
    <property type="project" value="UniProtKB-KW"/>
</dbReference>
<dbReference type="Pfam" id="PF00270">
    <property type="entry name" value="DEAD"/>
    <property type="match status" value="2"/>
</dbReference>
<dbReference type="GO" id="GO:0006397">
    <property type="term" value="P:mRNA processing"/>
    <property type="evidence" value="ECO:0007669"/>
    <property type="project" value="UniProtKB-KW"/>
</dbReference>
<evidence type="ECO:0000256" key="5">
    <source>
        <dbReference type="ARBA" id="ARBA00022737"/>
    </source>
</evidence>
<dbReference type="CDD" id="cd18021">
    <property type="entry name" value="DEXHc_Brr2_2"/>
    <property type="match status" value="1"/>
</dbReference>
<proteinExistence type="predicted"/>
<dbReference type="Pfam" id="PF02889">
    <property type="entry name" value="Sec63"/>
    <property type="match status" value="2"/>
</dbReference>
<evidence type="ECO:0000256" key="14">
    <source>
        <dbReference type="ARBA" id="ARBA00055371"/>
    </source>
</evidence>
<keyword evidence="4" id="KW-0747">Spliceosome</keyword>
<evidence type="ECO:0000256" key="13">
    <source>
        <dbReference type="ARBA" id="ARBA00047984"/>
    </source>
</evidence>
<keyword evidence="8 18" id="KW-0347">Helicase</keyword>
<evidence type="ECO:0000256" key="10">
    <source>
        <dbReference type="ARBA" id="ARBA00022884"/>
    </source>
</evidence>
<dbReference type="FunFam" id="3.40.50.300:FF:000254">
    <property type="entry name" value="U5 small nuclear ribonucleoprotein helicase"/>
    <property type="match status" value="1"/>
</dbReference>
<dbReference type="Pfam" id="PF21188">
    <property type="entry name" value="BRR2_plug"/>
    <property type="match status" value="1"/>
</dbReference>
<dbReference type="FunFam" id="3.40.50.300:FF:000368">
    <property type="entry name" value="U5 small nuclear ribonucleoprotein 200 kDa helicase"/>
    <property type="match status" value="1"/>
</dbReference>
<gene>
    <name evidence="18" type="primary">BRR2A</name>
    <name evidence="18" type="ORF">CR513_11329</name>
</gene>
<dbReference type="InterPro" id="IPR057842">
    <property type="entry name" value="WH_MER3"/>
</dbReference>
<evidence type="ECO:0000313" key="18">
    <source>
        <dbReference type="EMBL" id="RDY04889.1"/>
    </source>
</evidence>
<dbReference type="SUPFAM" id="SSF52540">
    <property type="entry name" value="P-loop containing nucleoside triphosphate hydrolases"/>
    <property type="match status" value="4"/>
</dbReference>
<dbReference type="FunFam" id="1.10.3380.10:FF:000001">
    <property type="entry name" value="U5 small nuclear ribonucleoprotein helicase"/>
    <property type="match status" value="1"/>
</dbReference>
<evidence type="ECO:0000256" key="12">
    <source>
        <dbReference type="ARBA" id="ARBA00023242"/>
    </source>
</evidence>
<dbReference type="EC" id="3.6.4.13" evidence="2"/>
<feature type="compositionally biased region" description="Basic and acidic residues" evidence="15">
    <location>
        <begin position="31"/>
        <end position="40"/>
    </location>
</feature>
<dbReference type="SMART" id="SM00490">
    <property type="entry name" value="HELICc"/>
    <property type="match status" value="2"/>
</dbReference>
<dbReference type="FunFam" id="3.40.50.300:FF:000102">
    <property type="entry name" value="RNA helicase, activating signal cointegrator 1"/>
    <property type="match status" value="1"/>
</dbReference>
<feature type="region of interest" description="Disordered" evidence="15">
    <location>
        <begin position="24"/>
        <end position="113"/>
    </location>
</feature>
<comment type="caution">
    <text evidence="18">The sequence shown here is derived from an EMBL/GenBank/DDBJ whole genome shotgun (WGS) entry which is preliminary data.</text>
</comment>
<dbReference type="Gene3D" id="3.40.50.300">
    <property type="entry name" value="P-loop containing nucleotide triphosphate hydrolases"/>
    <property type="match status" value="4"/>
</dbReference>
<dbReference type="GO" id="GO:0003723">
    <property type="term" value="F:RNA binding"/>
    <property type="evidence" value="ECO:0007669"/>
    <property type="project" value="UniProtKB-KW"/>
</dbReference>
<comment type="catalytic activity">
    <reaction evidence="13">
        <text>ATP + H2O = ADP + phosphate + H(+)</text>
        <dbReference type="Rhea" id="RHEA:13065"/>
        <dbReference type="ChEBI" id="CHEBI:15377"/>
        <dbReference type="ChEBI" id="CHEBI:15378"/>
        <dbReference type="ChEBI" id="CHEBI:30616"/>
        <dbReference type="ChEBI" id="CHEBI:43474"/>
        <dbReference type="ChEBI" id="CHEBI:456216"/>
        <dbReference type="EC" id="3.6.4.13"/>
    </reaction>
</comment>
<dbReference type="InterPro" id="IPR014756">
    <property type="entry name" value="Ig_E-set"/>
</dbReference>
<dbReference type="SUPFAM" id="SSF46785">
    <property type="entry name" value="Winged helix' DNA-binding domain"/>
    <property type="match status" value="2"/>
</dbReference>
<dbReference type="GO" id="GO:0005681">
    <property type="term" value="C:spliceosomal complex"/>
    <property type="evidence" value="ECO:0007669"/>
    <property type="project" value="UniProtKB-KW"/>
</dbReference>
<feature type="non-terminal residue" evidence="18">
    <location>
        <position position="1"/>
    </location>
</feature>
<evidence type="ECO:0000256" key="1">
    <source>
        <dbReference type="ARBA" id="ARBA00004123"/>
    </source>
</evidence>
<dbReference type="SMART" id="SM00382">
    <property type="entry name" value="AAA"/>
    <property type="match status" value="2"/>
</dbReference>
<organism evidence="18 19">
    <name type="scientific">Mucuna pruriens</name>
    <name type="common">Velvet bean</name>
    <name type="synonym">Dolichos pruriens</name>
    <dbReference type="NCBI Taxonomy" id="157652"/>
    <lineage>
        <taxon>Eukaryota</taxon>
        <taxon>Viridiplantae</taxon>
        <taxon>Streptophyta</taxon>
        <taxon>Embryophyta</taxon>
        <taxon>Tracheophyta</taxon>
        <taxon>Spermatophyta</taxon>
        <taxon>Magnoliopsida</taxon>
        <taxon>eudicotyledons</taxon>
        <taxon>Gunneridae</taxon>
        <taxon>Pentapetalae</taxon>
        <taxon>rosids</taxon>
        <taxon>fabids</taxon>
        <taxon>Fabales</taxon>
        <taxon>Fabaceae</taxon>
        <taxon>Papilionoideae</taxon>
        <taxon>50 kb inversion clade</taxon>
        <taxon>NPAAA clade</taxon>
        <taxon>indigoferoid/millettioid clade</taxon>
        <taxon>Phaseoleae</taxon>
        <taxon>Mucuna</taxon>
    </lineage>
</organism>
<dbReference type="CDD" id="cd18795">
    <property type="entry name" value="SF2_C_Ski2"/>
    <property type="match status" value="1"/>
</dbReference>
<dbReference type="InterPro" id="IPR027417">
    <property type="entry name" value="P-loop_NTPase"/>
</dbReference>
<dbReference type="PANTHER" id="PTHR47961">
    <property type="entry name" value="DNA POLYMERASE THETA, PUTATIVE (AFU_ORTHOLOGUE AFUA_1G05260)-RELATED"/>
    <property type="match status" value="1"/>
</dbReference>
<feature type="compositionally biased region" description="Basic and acidic residues" evidence="15">
    <location>
        <begin position="392"/>
        <end position="434"/>
    </location>
</feature>
<feature type="domain" description="Helicase C-terminal" evidence="17">
    <location>
        <begin position="744"/>
        <end position="938"/>
    </location>
</feature>
<dbReference type="InterPro" id="IPR011545">
    <property type="entry name" value="DEAD/DEAH_box_helicase_dom"/>
</dbReference>
<evidence type="ECO:0000256" key="4">
    <source>
        <dbReference type="ARBA" id="ARBA00022728"/>
    </source>
</evidence>
<dbReference type="InterPro" id="IPR004179">
    <property type="entry name" value="Sec63-dom"/>
</dbReference>
<dbReference type="Pfam" id="PF00271">
    <property type="entry name" value="Helicase_C"/>
    <property type="match status" value="1"/>
</dbReference>
<evidence type="ECO:0000256" key="3">
    <source>
        <dbReference type="ARBA" id="ARBA00022664"/>
    </source>
</evidence>
<evidence type="ECO:0000313" key="19">
    <source>
        <dbReference type="Proteomes" id="UP000257109"/>
    </source>
</evidence>
<evidence type="ECO:0000256" key="8">
    <source>
        <dbReference type="ARBA" id="ARBA00022806"/>
    </source>
</evidence>
<dbReference type="Gene3D" id="1.10.150.20">
    <property type="entry name" value="5' to 3' exonuclease, C-terminal subdomain"/>
    <property type="match status" value="2"/>
</dbReference>
<evidence type="ECO:0000256" key="6">
    <source>
        <dbReference type="ARBA" id="ARBA00022741"/>
    </source>
</evidence>
<dbReference type="Pfam" id="PF23445">
    <property type="entry name" value="WHD_SNRNP200"/>
    <property type="match status" value="2"/>
</dbReference>
<keyword evidence="11" id="KW-0508">mRNA splicing</keyword>
<dbReference type="GO" id="GO:0005524">
    <property type="term" value="F:ATP binding"/>
    <property type="evidence" value="ECO:0007669"/>
    <property type="project" value="UniProtKB-KW"/>
</dbReference>
<dbReference type="GO" id="GO:0003724">
    <property type="term" value="F:RNA helicase activity"/>
    <property type="evidence" value="ECO:0007669"/>
    <property type="project" value="UniProtKB-EC"/>
</dbReference>
<feature type="compositionally biased region" description="Acidic residues" evidence="15">
    <location>
        <begin position="224"/>
        <end position="250"/>
    </location>
</feature>
<dbReference type="FunFam" id="1.10.150.20:FF:000004">
    <property type="entry name" value="U5 small nuclear ribonucleoprotein helicase"/>
    <property type="match status" value="1"/>
</dbReference>
<dbReference type="InterPro" id="IPR048863">
    <property type="entry name" value="BRR2_plug"/>
</dbReference>
<dbReference type="SUPFAM" id="SSF158702">
    <property type="entry name" value="Sec63 N-terminal domain-like"/>
    <property type="match status" value="2"/>
</dbReference>
<keyword evidence="5" id="KW-0677">Repeat</keyword>
<evidence type="ECO:0000256" key="11">
    <source>
        <dbReference type="ARBA" id="ARBA00023187"/>
    </source>
</evidence>
<dbReference type="FunFam" id="1.10.10.10:FF:000012">
    <property type="entry name" value="U5 small nuclear ribonucleoprotein helicase"/>
    <property type="match status" value="1"/>
</dbReference>
<feature type="compositionally biased region" description="Basic and acidic residues" evidence="15">
    <location>
        <begin position="50"/>
        <end position="74"/>
    </location>
</feature>
<dbReference type="FunFam" id="1.10.3380.10:FF:000010">
    <property type="entry name" value="DExH-box ATP-dependent RNA helicase DExH12"/>
    <property type="match status" value="1"/>
</dbReference>
<dbReference type="InterPro" id="IPR036390">
    <property type="entry name" value="WH_DNA-bd_sf"/>
</dbReference>
<dbReference type="PIRSF" id="PIRSF039073">
    <property type="entry name" value="BRR2"/>
    <property type="match status" value="1"/>
</dbReference>
<accession>A0A371HQ20</accession>
<evidence type="ECO:0000256" key="15">
    <source>
        <dbReference type="SAM" id="MobiDB-lite"/>
    </source>
</evidence>
<dbReference type="Gene3D" id="1.10.3380.10">
    <property type="entry name" value="Sec63 N-terminal domain-like domain"/>
    <property type="match status" value="2"/>
</dbReference>
<dbReference type="FunFam" id="2.60.40.150:FF:000004">
    <property type="entry name" value="RNA helicase, activating signal cointegrator 1"/>
    <property type="match status" value="1"/>
</dbReference>
<dbReference type="FunFam" id="1.10.10.10:FF:000024">
    <property type="entry name" value="U5 small nuclear ribonucleoprotein helicase"/>
    <property type="match status" value="1"/>
</dbReference>
<comment type="function">
    <text evidence="14">RNA helicase that plays an essential role in pre-mRNA splicing as component of the U5 snRNP and U4/U6-U5 tri-snRNP complexes. Involved in spliceosome assembly, activation and disassembly.</text>
</comment>
<dbReference type="EMBL" id="QJKJ01001987">
    <property type="protein sequence ID" value="RDY04889.1"/>
    <property type="molecule type" value="Genomic_DNA"/>
</dbReference>
<name>A0A371HQ20_MUCPR</name>
<sequence length="2184" mass="247307">MAHLGGGAEAHARFKQYEYRANSSLVLTTDSRPRDTHEPTGEPESLWGKIDPKSFGDRAYRGRPPELDEKLEKAKNRKKKKDRDAAADAAAAAVPSKRRRVQHDSVLSASDDGVYQPKTKETRAAYEALLSVIQNQLGGQPLSIVSAAADEILAVLKNDAVKNPDKKKDIEKLLNAFPNHVFDQLVSIGKLITDFQEAADVPNGNSALDGEEGLDDDVGVAVEFEENEDDDEESDLDIVQDEEEEEEDGAEPNGSGAMQMGGGIDDEDMEDGNEGMSLNVQDIDAYWLQRKISQAFEQQIDPQHCQKLAEEVLKILAEGDDREVENKLLFHLEFDKFSLIKFLLRNRLKIVWCTRLARAQDQEERERIEEEMKGTELQPILEQLHATRASAKERQKNLEKSIREEARRLKDDTGGEGDKERDRSRRGVADRDGESGWLKGQRQMLDLENIAFAQGGFFMAKKKCDLPDGSYRHLSKGYEEIHVPALKAKPLDPNEKLLKISSMPDWAQPAFKGMTQLNRVQSKVYETALFKPDNLLLCAPTGAGKTNVAVLTILQQIARHRNPEDGSIDHSAYKIVYVAPMKALVAEVVGNLSNRLQEYDVKVRELSGDQSLTRQQIEETQIIVTTPEKWDIITRKSGDRTYTQLVKLLIIDEIHLLHDNRGPVLESIVARTVRQIETTKDYIRLVGLSATLPNYEDVALFLRVDLKKGLFYFDNSYRPVPLSQQYVGITVKKPLQRFQLMNDICYEKVMAVAGKHQVLIFVHSRKETAKTARAIRDAALANDTLGRFLKEDSASREILHTHTDLVKSNDLKDLLPYGFAIHHAGMTRTDRQLVEDLFADGHVQVLVSTATLAWGVNLPAHTVIIKGTQIYNPEKGAWTELSPLDVMQMLGRAGRPQYDSYGEGIIVTGHSELQYYLSLMNQQLPIESQFVSKLADQLNAEVVLGTVQNAREACNWIGYTYLYVRMLRNPSLYGIAPDVLTRDITLEERRADLIHTAATILDRNNLVKYDRKSGYFQVTDLGRIASYYYITHGTISTYNEHLKPTMGDIELCRLFSLSEEFKYVTVRQDEKMELAKLLDRVPIPIKESLEEPSAKINVLLQAYISQLKLEGLSLTSDMVFITQSAGRLLRALFEIVLKRGWAQLAEKALNLCKMVTKRMWSVQTPLRQFNGIPSDLLTKLEKKDLAWERYYDLSSQEIGELIRAPKMGRTLHKFIHQFPKLNLAAHVQPITRTVLRVELMITPDFAWDDRIHGYVEPFWVIVEDNDGEYILHHEHFMLKKQYIDEDHTLNFTVPIYEPLPPQYFIRVVSDRWLGSQTVLPVSFRHLILPEKYPPPTELLDLQPLPVTALRNPSYEALYQDFKHFNPVQTQVFTVLYNSDDNVLVAAPTGSGKTICAEFAILRNHQKGPDGVMRVVYVAPIEALAKQRYRDWERKFGGGLKLRVVELTGETATDLKLLEKGQIIISTPEKWDALSRRWKQRKQVQQVSLFIIDELHLIGGQGGPVLEVVVSRMRYIASQVENKIRIVALSTSLANAKDLGEWIGATSHGLFNFPPGVRPVPLEIHIQGVDIANFEARMQAMTKPTYTAIVQHAKNGKPALIFVPTRKHVRLTSVDLITYSGADSGEKPFLLRSPEELEPFLDKISDEMLKVTLREGVGYLHEGLNSLDHDIVTQLFEAGWIQVCVLNSSMCWGATLSAHLVVVMGTQYYDGRENAQTDYPVTDLLQMMGHASRPLVDNSGKCVILCHAPRKEYYKKFLYEAFPVESHLHHFLHDNLNAEIVAGIIENKQDAVDYLTWTFMYRRLTQNPNYYNLQGVSHRHLSDHLSDMVENTLSDLEASKCIAIEDDMDLSPLNLGMIASYYYISYTTIERFSSSLTSKTKMKGLLEVLSSASEYAQLPIRPGEEEVVRKLINHQRFSFENPKVTDPHVKANALLQAHFSRQFVGGNLALDQKEVLLSANRLLQAMVDVISSNGWLSLALLAMEVGQMVTQGMWERDSMLLQLPHFTKDLAKKCQENPGRSIETVFDLLEMEDDERQELLGMSDSQLLDIARFCNRFPNIDLSYELLDSDNVRAGEDVTILVTLERDLEGKTEVGPVDAPRYPKAKEEGWWLVVGDTKTNLLLAIKRVSLQRKLKAKLEFAAPADAGRKSYALYFMCDSYLGCDQEYGFTVDVKEADGDEDTGRE</sequence>